<dbReference type="InterPro" id="IPR053137">
    <property type="entry name" value="NLR-like"/>
</dbReference>
<protein>
    <submittedName>
        <fullName evidence="1">Uncharacterized protein</fullName>
    </submittedName>
</protein>
<keyword evidence="2" id="KW-1185">Reference proteome</keyword>
<dbReference type="GO" id="GO:0009116">
    <property type="term" value="P:nucleoside metabolic process"/>
    <property type="evidence" value="ECO:0007669"/>
    <property type="project" value="InterPro"/>
</dbReference>
<dbReference type="GeneID" id="25281416"/>
<sequence length="291" mass="32049">MSWVTRSYNPPERTRNDYTVACICPMGVELAPVEALLDEVYQLPPLGVDPLRPRLRRSDQPAYTVGRIGAYRIVVAAMPRIGNNIAAAVTTQLHSDFPFVEFCFLVGVGGGIPADADDHDIRLGDVVVSQPSGVSGGVIQYDLGKRTSYGCFERTGMSARPPAILSANVERLKSLHRREGSRIPQFLAQMLEKFPNMTKDYTRPAVIQDQLFNTSYHHQGGLTCQNCDPSQLVARSKRTSHDPQIHYGNIGSGNTVIRDSYTRDALKRDLNIICVDMEAAGLMDAFPGLVI</sequence>
<dbReference type="PANTHER" id="PTHR46082:SF11">
    <property type="entry name" value="AAA+ ATPASE DOMAIN-CONTAINING PROTEIN-RELATED"/>
    <property type="match status" value="1"/>
</dbReference>
<organism evidence="1 2">
    <name type="scientific">Exophiala aquamarina CBS 119918</name>
    <dbReference type="NCBI Taxonomy" id="1182545"/>
    <lineage>
        <taxon>Eukaryota</taxon>
        <taxon>Fungi</taxon>
        <taxon>Dikarya</taxon>
        <taxon>Ascomycota</taxon>
        <taxon>Pezizomycotina</taxon>
        <taxon>Eurotiomycetes</taxon>
        <taxon>Chaetothyriomycetidae</taxon>
        <taxon>Chaetothyriales</taxon>
        <taxon>Herpotrichiellaceae</taxon>
        <taxon>Exophiala</taxon>
    </lineage>
</organism>
<dbReference type="OrthoDB" id="5421817at2759"/>
<dbReference type="InterPro" id="IPR035994">
    <property type="entry name" value="Nucleoside_phosphorylase_sf"/>
</dbReference>
<name>A0A072PGY3_9EURO</name>
<evidence type="ECO:0000313" key="1">
    <source>
        <dbReference type="EMBL" id="KEF58573.1"/>
    </source>
</evidence>
<dbReference type="VEuPathDB" id="FungiDB:A1O9_06499"/>
<evidence type="ECO:0000313" key="2">
    <source>
        <dbReference type="Proteomes" id="UP000027920"/>
    </source>
</evidence>
<proteinExistence type="predicted"/>
<dbReference type="GO" id="GO:0003824">
    <property type="term" value="F:catalytic activity"/>
    <property type="evidence" value="ECO:0007669"/>
    <property type="project" value="InterPro"/>
</dbReference>
<dbReference type="EMBL" id="AMGV01000004">
    <property type="protein sequence ID" value="KEF58573.1"/>
    <property type="molecule type" value="Genomic_DNA"/>
</dbReference>
<dbReference type="STRING" id="1182545.A0A072PGY3"/>
<comment type="caution">
    <text evidence="1">The sequence shown here is derived from an EMBL/GenBank/DDBJ whole genome shotgun (WGS) entry which is preliminary data.</text>
</comment>
<accession>A0A072PGY3</accession>
<reference evidence="1 2" key="1">
    <citation type="submission" date="2013-03" db="EMBL/GenBank/DDBJ databases">
        <title>The Genome Sequence of Exophiala aquamarina CBS 119918.</title>
        <authorList>
            <consortium name="The Broad Institute Genomics Platform"/>
            <person name="Cuomo C."/>
            <person name="de Hoog S."/>
            <person name="Gorbushina A."/>
            <person name="Walker B."/>
            <person name="Young S.K."/>
            <person name="Zeng Q."/>
            <person name="Gargeya S."/>
            <person name="Fitzgerald M."/>
            <person name="Haas B."/>
            <person name="Abouelleil A."/>
            <person name="Allen A.W."/>
            <person name="Alvarado L."/>
            <person name="Arachchi H.M."/>
            <person name="Berlin A.M."/>
            <person name="Chapman S.B."/>
            <person name="Gainer-Dewar J."/>
            <person name="Goldberg J."/>
            <person name="Griggs A."/>
            <person name="Gujja S."/>
            <person name="Hansen M."/>
            <person name="Howarth C."/>
            <person name="Imamovic A."/>
            <person name="Ireland A."/>
            <person name="Larimer J."/>
            <person name="McCowan C."/>
            <person name="Murphy C."/>
            <person name="Pearson M."/>
            <person name="Poon T.W."/>
            <person name="Priest M."/>
            <person name="Roberts A."/>
            <person name="Saif S."/>
            <person name="Shea T."/>
            <person name="Sisk P."/>
            <person name="Sykes S."/>
            <person name="Wortman J."/>
            <person name="Nusbaum C."/>
            <person name="Birren B."/>
        </authorList>
    </citation>
    <scope>NUCLEOTIDE SEQUENCE [LARGE SCALE GENOMIC DNA]</scope>
    <source>
        <strain evidence="1 2">CBS 119918</strain>
    </source>
</reference>
<dbReference type="HOGENOM" id="CLU_000288_34_22_1"/>
<dbReference type="Gene3D" id="3.40.50.1580">
    <property type="entry name" value="Nucleoside phosphorylase domain"/>
    <property type="match status" value="1"/>
</dbReference>
<dbReference type="SUPFAM" id="SSF53167">
    <property type="entry name" value="Purine and uridine phosphorylases"/>
    <property type="match status" value="1"/>
</dbReference>
<dbReference type="RefSeq" id="XP_013261163.1">
    <property type="nucleotide sequence ID" value="XM_013405709.1"/>
</dbReference>
<dbReference type="AlphaFoldDB" id="A0A072PGY3"/>
<dbReference type="PANTHER" id="PTHR46082">
    <property type="entry name" value="ATP/GTP-BINDING PROTEIN-RELATED"/>
    <property type="match status" value="1"/>
</dbReference>
<gene>
    <name evidence="1" type="ORF">A1O9_06499</name>
</gene>
<dbReference type="Proteomes" id="UP000027920">
    <property type="component" value="Unassembled WGS sequence"/>
</dbReference>